<evidence type="ECO:0000313" key="2">
    <source>
        <dbReference type="EMBL" id="KAK3913951.1"/>
    </source>
</evidence>
<evidence type="ECO:0000256" key="1">
    <source>
        <dbReference type="SAM" id="MobiDB-lite"/>
    </source>
</evidence>
<dbReference type="GO" id="GO:0004527">
    <property type="term" value="F:exonuclease activity"/>
    <property type="evidence" value="ECO:0007669"/>
    <property type="project" value="UniProtKB-KW"/>
</dbReference>
<sequence length="237" mass="25608">MSDLESAFKNEAFECYPKVELDKSSISKHPSPRLKAGDGVDPAEHRARHGVGPQGREDGRHRPLGLTDPVAPGGRSPAGGRGEGRGDERPQVDQLVDPGDVQTGHVLDARRRGDGARLAHQVVALGHVEGEPDLRKARPDGPKEGRHVLSLIRQDKKIGDHKANEAGGNAGVLERPHHAGLLHRRERRLDVQPQDVDRDACPPALVQDPPDGEDVVERGSARLEAGLVFCRVLPGVY</sequence>
<accession>A0AAE1H494</accession>
<dbReference type="Proteomes" id="UP001219518">
    <property type="component" value="Unassembled WGS sequence"/>
</dbReference>
<feature type="compositionally biased region" description="Basic and acidic residues" evidence="1">
    <location>
        <begin position="128"/>
        <end position="164"/>
    </location>
</feature>
<dbReference type="AlphaFoldDB" id="A0AAE1H494"/>
<dbReference type="EMBL" id="JAHWGI010000348">
    <property type="protein sequence ID" value="KAK3913951.1"/>
    <property type="molecule type" value="Genomic_DNA"/>
</dbReference>
<keyword evidence="3" id="KW-1185">Reference proteome</keyword>
<proteinExistence type="predicted"/>
<name>A0AAE1H494_9NEOP</name>
<keyword evidence="2" id="KW-0269">Exonuclease</keyword>
<feature type="compositionally biased region" description="Basic and acidic residues" evidence="1">
    <location>
        <begin position="107"/>
        <end position="117"/>
    </location>
</feature>
<comment type="caution">
    <text evidence="2">The sequence shown here is derived from an EMBL/GenBank/DDBJ whole genome shotgun (WGS) entry which is preliminary data.</text>
</comment>
<feature type="compositionally biased region" description="Basic and acidic residues" evidence="1">
    <location>
        <begin position="187"/>
        <end position="200"/>
    </location>
</feature>
<reference evidence="2" key="2">
    <citation type="journal article" date="2023" name="BMC Genomics">
        <title>Pest status, molecular evolution, and epigenetic factors derived from the genome assembly of Frankliniella fusca, a thysanopteran phytovirus vector.</title>
        <authorList>
            <person name="Catto M.A."/>
            <person name="Labadie P.E."/>
            <person name="Jacobson A.L."/>
            <person name="Kennedy G.G."/>
            <person name="Srinivasan R."/>
            <person name="Hunt B.G."/>
        </authorList>
    </citation>
    <scope>NUCLEOTIDE SEQUENCE</scope>
    <source>
        <strain evidence="2">PL_HMW_Pooled</strain>
    </source>
</reference>
<reference evidence="2" key="1">
    <citation type="submission" date="2021-07" db="EMBL/GenBank/DDBJ databases">
        <authorList>
            <person name="Catto M.A."/>
            <person name="Jacobson A."/>
            <person name="Kennedy G."/>
            <person name="Labadie P."/>
            <person name="Hunt B.G."/>
            <person name="Srinivasan R."/>
        </authorList>
    </citation>
    <scope>NUCLEOTIDE SEQUENCE</scope>
    <source>
        <strain evidence="2">PL_HMW_Pooled</strain>
        <tissue evidence="2">Head</tissue>
    </source>
</reference>
<feature type="region of interest" description="Disordered" evidence="1">
    <location>
        <begin position="18"/>
        <end position="215"/>
    </location>
</feature>
<evidence type="ECO:0000313" key="3">
    <source>
        <dbReference type="Proteomes" id="UP001219518"/>
    </source>
</evidence>
<feature type="compositionally biased region" description="Basic and acidic residues" evidence="1">
    <location>
        <begin position="35"/>
        <end position="45"/>
    </location>
</feature>
<protein>
    <submittedName>
        <fullName evidence="2">Bifunctional exonuclease/endonuclease protein</fullName>
    </submittedName>
</protein>
<organism evidence="2 3">
    <name type="scientific">Frankliniella fusca</name>
    <dbReference type="NCBI Taxonomy" id="407009"/>
    <lineage>
        <taxon>Eukaryota</taxon>
        <taxon>Metazoa</taxon>
        <taxon>Ecdysozoa</taxon>
        <taxon>Arthropoda</taxon>
        <taxon>Hexapoda</taxon>
        <taxon>Insecta</taxon>
        <taxon>Pterygota</taxon>
        <taxon>Neoptera</taxon>
        <taxon>Paraneoptera</taxon>
        <taxon>Thysanoptera</taxon>
        <taxon>Terebrantia</taxon>
        <taxon>Thripoidea</taxon>
        <taxon>Thripidae</taxon>
        <taxon>Frankliniella</taxon>
    </lineage>
</organism>
<gene>
    <name evidence="2" type="ORF">KUF71_023364</name>
</gene>
<feature type="compositionally biased region" description="Basic and acidic residues" evidence="1">
    <location>
        <begin position="82"/>
        <end position="91"/>
    </location>
</feature>
<keyword evidence="2" id="KW-0378">Hydrolase</keyword>
<keyword evidence="2" id="KW-0540">Nuclease</keyword>